<gene>
    <name evidence="8" type="ORF">ENQ35_01535</name>
</gene>
<keyword evidence="8" id="KW-0969">Cilium</keyword>
<name>A0A7C1FF67_9THEO</name>
<protein>
    <recommendedName>
        <fullName evidence="7">Flagellar protein FliT</fullName>
    </recommendedName>
</protein>
<evidence type="ECO:0000313" key="8">
    <source>
        <dbReference type="EMBL" id="HDW51419.1"/>
    </source>
</evidence>
<sequence>MEDRGGELCTLLGRWLQLVEKQREAIHQRAPVEMLWEVIGAKEELKEEIARILPGVSGEEDSGYISLLGRILEEEKQVQELLAVWLGELRGEISRLHQGQEALQAYFKKKGTPQACFFDKRR</sequence>
<comment type="function">
    <text evidence="5">May act as an export chaperone for the filament capping protein FliD.</text>
</comment>
<keyword evidence="4" id="KW-0143">Chaperone</keyword>
<evidence type="ECO:0000256" key="6">
    <source>
        <dbReference type="ARBA" id="ARBA00093785"/>
    </source>
</evidence>
<keyword evidence="3" id="KW-1005">Bacterial flagellum biogenesis</keyword>
<keyword evidence="8" id="KW-0282">Flagellum</keyword>
<proteinExistence type="inferred from homology"/>
<comment type="subcellular location">
    <subcellularLocation>
        <location evidence="1">Cytoplasm</location>
        <location evidence="1">Cytosol</location>
    </subcellularLocation>
</comment>
<dbReference type="EMBL" id="DSMV01000099">
    <property type="protein sequence ID" value="HDW51419.1"/>
    <property type="molecule type" value="Genomic_DNA"/>
</dbReference>
<reference evidence="8" key="1">
    <citation type="journal article" date="2020" name="mSystems">
        <title>Genome- and Community-Level Interaction Insights into Carbon Utilization and Element Cycling Functions of Hydrothermarchaeota in Hydrothermal Sediment.</title>
        <authorList>
            <person name="Zhou Z."/>
            <person name="Liu Y."/>
            <person name="Xu W."/>
            <person name="Pan J."/>
            <person name="Luo Z.H."/>
            <person name="Li M."/>
        </authorList>
    </citation>
    <scope>NUCLEOTIDE SEQUENCE [LARGE SCALE GENOMIC DNA]</scope>
    <source>
        <strain evidence="8">SpSt-301</strain>
    </source>
</reference>
<evidence type="ECO:0000256" key="5">
    <source>
        <dbReference type="ARBA" id="ARBA00093765"/>
    </source>
</evidence>
<evidence type="ECO:0000256" key="3">
    <source>
        <dbReference type="ARBA" id="ARBA00022795"/>
    </source>
</evidence>
<evidence type="ECO:0000256" key="4">
    <source>
        <dbReference type="ARBA" id="ARBA00023186"/>
    </source>
</evidence>
<keyword evidence="2" id="KW-0963">Cytoplasm</keyword>
<evidence type="ECO:0000256" key="1">
    <source>
        <dbReference type="ARBA" id="ARBA00004514"/>
    </source>
</evidence>
<keyword evidence="8" id="KW-0966">Cell projection</keyword>
<dbReference type="Pfam" id="PF05400">
    <property type="entry name" value="FliT"/>
    <property type="match status" value="1"/>
</dbReference>
<dbReference type="Gene3D" id="1.20.58.380">
    <property type="entry name" value="Flagellar protein flit"/>
    <property type="match status" value="1"/>
</dbReference>
<comment type="caution">
    <text evidence="8">The sequence shown here is derived from an EMBL/GenBank/DDBJ whole genome shotgun (WGS) entry which is preliminary data.</text>
</comment>
<dbReference type="InterPro" id="IPR008622">
    <property type="entry name" value="FliT"/>
</dbReference>
<dbReference type="AlphaFoldDB" id="A0A7C1FF67"/>
<evidence type="ECO:0000256" key="7">
    <source>
        <dbReference type="ARBA" id="ARBA00093797"/>
    </source>
</evidence>
<accession>A0A7C1FF67</accession>
<organism evidence="8">
    <name type="scientific">Ammonifex degensii</name>
    <dbReference type="NCBI Taxonomy" id="42838"/>
    <lineage>
        <taxon>Bacteria</taxon>
        <taxon>Bacillati</taxon>
        <taxon>Bacillota</taxon>
        <taxon>Clostridia</taxon>
        <taxon>Thermoanaerobacterales</taxon>
        <taxon>Thermoanaerobacteraceae</taxon>
        <taxon>Ammonifex</taxon>
    </lineage>
</organism>
<evidence type="ECO:0000256" key="2">
    <source>
        <dbReference type="ARBA" id="ARBA00022490"/>
    </source>
</evidence>
<comment type="similarity">
    <text evidence="6">Belongs to the bacillales FliT family.</text>
</comment>